<evidence type="ECO:0000259" key="14">
    <source>
        <dbReference type="Pfam" id="PF03016"/>
    </source>
</evidence>
<evidence type="ECO:0000256" key="9">
    <source>
        <dbReference type="ARBA" id="ARBA00022989"/>
    </source>
</evidence>
<evidence type="ECO:0000256" key="1">
    <source>
        <dbReference type="ARBA" id="ARBA00004648"/>
    </source>
</evidence>
<dbReference type="GO" id="GO:0016757">
    <property type="term" value="F:glycosyltransferase activity"/>
    <property type="evidence" value="ECO:0007669"/>
    <property type="project" value="UniProtKB-KW"/>
</dbReference>
<keyword evidence="17" id="KW-1185">Reference proteome</keyword>
<evidence type="ECO:0000256" key="13">
    <source>
        <dbReference type="SAM" id="Phobius"/>
    </source>
</evidence>
<evidence type="ECO:0000256" key="6">
    <source>
        <dbReference type="ARBA" id="ARBA00022692"/>
    </source>
</evidence>
<organism evidence="16 17">
    <name type="scientific">Owenia fusiformis</name>
    <name type="common">Polychaete worm</name>
    <dbReference type="NCBI Taxonomy" id="6347"/>
    <lineage>
        <taxon>Eukaryota</taxon>
        <taxon>Metazoa</taxon>
        <taxon>Spiralia</taxon>
        <taxon>Lophotrochozoa</taxon>
        <taxon>Annelida</taxon>
        <taxon>Polychaeta</taxon>
        <taxon>Sedentaria</taxon>
        <taxon>Canalipalpata</taxon>
        <taxon>Sabellida</taxon>
        <taxon>Oweniida</taxon>
        <taxon>Oweniidae</taxon>
        <taxon>Owenia</taxon>
    </lineage>
</organism>
<protein>
    <submittedName>
        <fullName evidence="16">Uncharacterized protein</fullName>
    </submittedName>
</protein>
<evidence type="ECO:0000256" key="3">
    <source>
        <dbReference type="ARBA" id="ARBA00010271"/>
    </source>
</evidence>
<evidence type="ECO:0000256" key="11">
    <source>
        <dbReference type="ARBA" id="ARBA00023157"/>
    </source>
</evidence>
<keyword evidence="6 13" id="KW-0812">Transmembrane</keyword>
<sequence length="727" mass="84383">MQAKKRYVLLASSVICLGLCYYIGLLRFLQNGENLSKYKHQKLVGFMDHKDFRYDQDLHLSARHRRDTWVHKISHKHCRMETCFDMSKCKGDFKVYLYPQSQEKVSSAYSKILTSLQKSRYYTTDPAQACVFVLSIDTLDRDHLSKDYIKNIQSKIESLGTWNNGRNHLLFNLYSGTWPDYVEDLGFDIGEAMLAKASIEVVNFRSGFDISIPLWHKEHPQSGAGSGNLQTTTIPSLRTYTLVFKGKRYLTGIGSETRNSLFHLHNGNDIILLTSCRHGKDWQDFQDKRCATDNAEYDKYDYKVLLHNSTFCLVPRGRRLGSFRFLEALQAGCVPVLLSNGWELPFSEIINWNKAVVWGDERLLFQIPSIVRSMSHQDILSLQQQTQLLWDSYFASIDSIVDTTLEILKDRVMLHRRSSLVWNSVPGGLSSVPDYSDNIQSLPFYYHYLGREPGLKFTAVVYATNCILLTSSPLYKLLKNIGKSQSLDRIIIIWHCDTPPPPWNRWPLESSTPIHIVQSHKSYVRTISARFIPYKDIQTEAVLSLDEDALLTTDEVDFAFSVWREFPERIVGYPGRNHYWSDAHERWAYTSKWTNDYSMVLTSAAFIHRYYLHYYSNYTSKLLLKTVNQLHNCEDILMNFVVSHLTKQPPIKVTQRKLYKDSMAPGRTSKWLEAEHFNQRQICMNTFVDAFGYVPLKRSSARFDPLLYKDPVANFRKKYKQIEAVVS</sequence>
<keyword evidence="11" id="KW-1015">Disulfide bond</keyword>
<evidence type="ECO:0000256" key="8">
    <source>
        <dbReference type="ARBA" id="ARBA00022968"/>
    </source>
</evidence>
<dbReference type="OrthoDB" id="5954868at2759"/>
<evidence type="ECO:0000256" key="2">
    <source>
        <dbReference type="ARBA" id="ARBA00004922"/>
    </source>
</evidence>
<keyword evidence="4" id="KW-0328">Glycosyltransferase</keyword>
<comment type="similarity">
    <text evidence="3">Belongs to the glycosyltransferase 47 family.</text>
</comment>
<dbReference type="InterPro" id="IPR004263">
    <property type="entry name" value="Exostosin"/>
</dbReference>
<keyword evidence="12" id="KW-0325">Glycoprotein</keyword>
<keyword evidence="9 13" id="KW-1133">Transmembrane helix</keyword>
<comment type="subcellular location">
    <subcellularLocation>
        <location evidence="1">Endoplasmic reticulum membrane</location>
        <topology evidence="1">Single-pass type II membrane protein</topology>
    </subcellularLocation>
</comment>
<comment type="pathway">
    <text evidence="2">Protein modification; protein glycosylation.</text>
</comment>
<reference evidence="16" key="1">
    <citation type="submission" date="2022-03" db="EMBL/GenBank/DDBJ databases">
        <authorList>
            <person name="Martin C."/>
        </authorList>
    </citation>
    <scope>NUCLEOTIDE SEQUENCE</scope>
</reference>
<comment type="caution">
    <text evidence="16">The sequence shown here is derived from an EMBL/GenBank/DDBJ whole genome shotgun (WGS) entry which is preliminary data.</text>
</comment>
<evidence type="ECO:0000256" key="12">
    <source>
        <dbReference type="ARBA" id="ARBA00023180"/>
    </source>
</evidence>
<proteinExistence type="inferred from homology"/>
<dbReference type="InterPro" id="IPR015338">
    <property type="entry name" value="GT64_dom"/>
</dbReference>
<dbReference type="SUPFAM" id="SSF53448">
    <property type="entry name" value="Nucleotide-diphospho-sugar transferases"/>
    <property type="match status" value="1"/>
</dbReference>
<feature type="domain" description="Exostosin GT47" evidence="14">
    <location>
        <begin position="92"/>
        <end position="374"/>
    </location>
</feature>
<evidence type="ECO:0000256" key="10">
    <source>
        <dbReference type="ARBA" id="ARBA00023136"/>
    </source>
</evidence>
<dbReference type="InterPro" id="IPR040911">
    <property type="entry name" value="Exostosin_GT47"/>
</dbReference>
<dbReference type="EMBL" id="CAIIXF020000001">
    <property type="protein sequence ID" value="CAH1772369.1"/>
    <property type="molecule type" value="Genomic_DNA"/>
</dbReference>
<feature type="transmembrane region" description="Helical" evidence="13">
    <location>
        <begin position="7"/>
        <end position="29"/>
    </location>
</feature>
<dbReference type="Gene3D" id="3.90.550.10">
    <property type="entry name" value="Spore Coat Polysaccharide Biosynthesis Protein SpsA, Chain A"/>
    <property type="match status" value="1"/>
</dbReference>
<evidence type="ECO:0000313" key="16">
    <source>
        <dbReference type="EMBL" id="CAH1772369.1"/>
    </source>
</evidence>
<keyword evidence="8" id="KW-0735">Signal-anchor</keyword>
<keyword evidence="5" id="KW-0808">Transferase</keyword>
<keyword evidence="7" id="KW-0256">Endoplasmic reticulum</keyword>
<evidence type="ECO:0000256" key="4">
    <source>
        <dbReference type="ARBA" id="ARBA00022676"/>
    </source>
</evidence>
<keyword evidence="10 13" id="KW-0472">Membrane</keyword>
<dbReference type="PANTHER" id="PTHR48261:SF3">
    <property type="entry name" value="EXOSTOSIN GLYCOSYLTRANSFERASE 1"/>
    <property type="match status" value="1"/>
</dbReference>
<dbReference type="Pfam" id="PF09258">
    <property type="entry name" value="Glyco_transf_64"/>
    <property type="match status" value="1"/>
</dbReference>
<evidence type="ECO:0000259" key="15">
    <source>
        <dbReference type="Pfam" id="PF09258"/>
    </source>
</evidence>
<dbReference type="AlphaFoldDB" id="A0A8S4MU65"/>
<dbReference type="Proteomes" id="UP000749559">
    <property type="component" value="Unassembled WGS sequence"/>
</dbReference>
<dbReference type="InterPro" id="IPR029044">
    <property type="entry name" value="Nucleotide-diphossugar_trans"/>
</dbReference>
<name>A0A8S4MU65_OWEFU</name>
<evidence type="ECO:0000256" key="7">
    <source>
        <dbReference type="ARBA" id="ARBA00022824"/>
    </source>
</evidence>
<evidence type="ECO:0000313" key="17">
    <source>
        <dbReference type="Proteomes" id="UP000749559"/>
    </source>
</evidence>
<gene>
    <name evidence="16" type="ORF">OFUS_LOCUS141</name>
</gene>
<feature type="domain" description="Glycosyl transferase 64" evidence="15">
    <location>
        <begin position="457"/>
        <end position="708"/>
    </location>
</feature>
<dbReference type="Pfam" id="PF03016">
    <property type="entry name" value="Exostosin_GT47"/>
    <property type="match status" value="1"/>
</dbReference>
<evidence type="ECO:0000256" key="5">
    <source>
        <dbReference type="ARBA" id="ARBA00022679"/>
    </source>
</evidence>
<dbReference type="GO" id="GO:0015012">
    <property type="term" value="P:heparan sulfate proteoglycan biosynthetic process"/>
    <property type="evidence" value="ECO:0007669"/>
    <property type="project" value="UniProtKB-ARBA"/>
</dbReference>
<dbReference type="PANTHER" id="PTHR48261">
    <property type="entry name" value="ACETYLGLUCOSAMINYLTRANSFERASE"/>
    <property type="match status" value="1"/>
</dbReference>
<accession>A0A8S4MU65</accession>
<dbReference type="GO" id="GO:0005789">
    <property type="term" value="C:endoplasmic reticulum membrane"/>
    <property type="evidence" value="ECO:0007669"/>
    <property type="project" value="UniProtKB-SubCell"/>
</dbReference>